<feature type="transmembrane region" description="Helical" evidence="3">
    <location>
        <begin position="242"/>
        <end position="264"/>
    </location>
</feature>
<keyword evidence="3" id="KW-1133">Transmembrane helix</keyword>
<feature type="transmembrane region" description="Helical" evidence="3">
    <location>
        <begin position="154"/>
        <end position="173"/>
    </location>
</feature>
<dbReference type="EMBL" id="CASHTH010004259">
    <property type="protein sequence ID" value="CAI8055191.1"/>
    <property type="molecule type" value="Genomic_DNA"/>
</dbReference>
<name>A0AA35TY61_GEOBA</name>
<feature type="transmembrane region" description="Helical" evidence="3">
    <location>
        <begin position="122"/>
        <end position="142"/>
    </location>
</feature>
<evidence type="ECO:0000256" key="2">
    <source>
        <dbReference type="SAM" id="MobiDB-lite"/>
    </source>
</evidence>
<dbReference type="InterPro" id="IPR036259">
    <property type="entry name" value="MFS_trans_sf"/>
</dbReference>
<protein>
    <submittedName>
        <fullName evidence="4">Sodium-dependent lysophosphatidylcholine symporter 1-A</fullName>
    </submittedName>
</protein>
<dbReference type="Proteomes" id="UP001174909">
    <property type="component" value="Unassembled WGS sequence"/>
</dbReference>
<feature type="transmembrane region" description="Helical" evidence="3">
    <location>
        <begin position="379"/>
        <end position="403"/>
    </location>
</feature>
<dbReference type="GO" id="GO:0005886">
    <property type="term" value="C:plasma membrane"/>
    <property type="evidence" value="ECO:0007669"/>
    <property type="project" value="TreeGrafter"/>
</dbReference>
<keyword evidence="5" id="KW-1185">Reference proteome</keyword>
<dbReference type="InterPro" id="IPR039672">
    <property type="entry name" value="MFS_2"/>
</dbReference>
<dbReference type="Pfam" id="PF13347">
    <property type="entry name" value="MFS_2"/>
    <property type="match status" value="1"/>
</dbReference>
<gene>
    <name evidence="4" type="ORF">GBAR_LOCUS30133</name>
</gene>
<keyword evidence="3" id="KW-0812">Transmembrane</keyword>
<feature type="transmembrane region" description="Helical" evidence="3">
    <location>
        <begin position="194"/>
        <end position="214"/>
    </location>
</feature>
<feature type="transmembrane region" description="Helical" evidence="3">
    <location>
        <begin position="324"/>
        <end position="342"/>
    </location>
</feature>
<feature type="transmembrane region" description="Helical" evidence="3">
    <location>
        <begin position="285"/>
        <end position="304"/>
    </location>
</feature>
<dbReference type="GO" id="GO:0008643">
    <property type="term" value="P:carbohydrate transport"/>
    <property type="evidence" value="ECO:0007669"/>
    <property type="project" value="InterPro"/>
</dbReference>
<feature type="transmembrane region" description="Helical" evidence="3">
    <location>
        <begin position="354"/>
        <end position="373"/>
    </location>
</feature>
<evidence type="ECO:0000313" key="5">
    <source>
        <dbReference type="Proteomes" id="UP001174909"/>
    </source>
</evidence>
<organism evidence="4 5">
    <name type="scientific">Geodia barretti</name>
    <name type="common">Barrett's horny sponge</name>
    <dbReference type="NCBI Taxonomy" id="519541"/>
    <lineage>
        <taxon>Eukaryota</taxon>
        <taxon>Metazoa</taxon>
        <taxon>Porifera</taxon>
        <taxon>Demospongiae</taxon>
        <taxon>Heteroscleromorpha</taxon>
        <taxon>Tetractinellida</taxon>
        <taxon>Astrophorina</taxon>
        <taxon>Geodiidae</taxon>
        <taxon>Geodia</taxon>
    </lineage>
</organism>
<comment type="similarity">
    <text evidence="1">Belongs to the major facilitator superfamily.</text>
</comment>
<evidence type="ECO:0000313" key="4">
    <source>
        <dbReference type="EMBL" id="CAI8055191.1"/>
    </source>
</evidence>
<reference evidence="4" key="1">
    <citation type="submission" date="2023-03" db="EMBL/GenBank/DDBJ databases">
        <authorList>
            <person name="Steffen K."/>
            <person name="Cardenas P."/>
        </authorList>
    </citation>
    <scope>NUCLEOTIDE SEQUENCE</scope>
</reference>
<dbReference type="PANTHER" id="PTHR11328:SF24">
    <property type="entry name" value="MAJOR FACILITATOR SUPERFAMILY (MFS) PROFILE DOMAIN-CONTAINING PROTEIN"/>
    <property type="match status" value="1"/>
</dbReference>
<feature type="transmembrane region" description="Helical" evidence="3">
    <location>
        <begin position="424"/>
        <end position="448"/>
    </location>
</feature>
<dbReference type="SUPFAM" id="SSF103473">
    <property type="entry name" value="MFS general substrate transporter"/>
    <property type="match status" value="1"/>
</dbReference>
<dbReference type="AlphaFoldDB" id="A0AA35TY61"/>
<accession>A0AA35TY61</accession>
<proteinExistence type="inferred from homology"/>
<dbReference type="PANTHER" id="PTHR11328">
    <property type="entry name" value="MAJOR FACILITATOR SUPERFAMILY DOMAIN-CONTAINING PROTEIN"/>
    <property type="match status" value="1"/>
</dbReference>
<keyword evidence="3" id="KW-0472">Membrane</keyword>
<dbReference type="Gene3D" id="1.20.1250.20">
    <property type="entry name" value="MFS general substrate transporter like domains"/>
    <property type="match status" value="2"/>
</dbReference>
<comment type="caution">
    <text evidence="4">The sequence shown here is derived from an EMBL/GenBank/DDBJ whole genome shotgun (WGS) entry which is preliminary data.</text>
</comment>
<evidence type="ECO:0000256" key="3">
    <source>
        <dbReference type="SAM" id="Phobius"/>
    </source>
</evidence>
<feature type="transmembrane region" description="Helical" evidence="3">
    <location>
        <begin position="468"/>
        <end position="492"/>
    </location>
</feature>
<feature type="region of interest" description="Disordered" evidence="2">
    <location>
        <begin position="1"/>
        <end position="33"/>
    </location>
</feature>
<sequence>MAQSTESSPLLDQSPSPPPRLLDSSRSTASSKDNAKLVFSPADQDKIPVWKKLTYAVGAMPYAMCNTVVGFYLNIFLLEVAILDPVYVLLIVFAGRVWDALTDPTIGFLCNRTRTPLGRLRPWLLGAMVPTGLAYIMLWFVPPSFTETASYLKFIYYILFYFAFQLLLTCIHVPYTSLTMHLSNSNKERDSATLYRMLFEVLGTLVGIGVYTAYFSGFVKGKKESSCDSGVRERDIDLERTYRYHAVTLAILTVVFVTTTLVTIREQKGMYSSKIGLFAGIRIVFTFRPYLLLFLTQLFGWLGITFVQGNYALYIKYALDLEDMYPYVIAVLLMATIVWMPLWQVVMRKIGKKAALTAGLWIFMVTLLSLLFIDFAGDWGVFLAFTLSVIGGAGVAAGYLFPWSMLPDVIDEAYLKMGVRREELFYAFFVFGTKFSSGVTLGLSTGIYKAGGYDETKCDQPWTVPLTLKLLVTVPPIIFILIGLFCLHHYPLSEESVERTRKQLELRSSDLRSFHIKSGAQFLMQAMHTTHTHHYNDTLNFLLLSNSTSDTYVQAFSISRIYGAYCDAGQNYKNLVGFVKGLSINYDQKTVFGCVEENF</sequence>
<evidence type="ECO:0000256" key="1">
    <source>
        <dbReference type="ARBA" id="ARBA00008335"/>
    </source>
</evidence>
<dbReference type="GO" id="GO:0015293">
    <property type="term" value="F:symporter activity"/>
    <property type="evidence" value="ECO:0007669"/>
    <property type="project" value="InterPro"/>
</dbReference>